<dbReference type="RefSeq" id="WP_014788353.1">
    <property type="nucleotide sequence ID" value="NC_018015.1"/>
</dbReference>
<name>I3ZSN0_THECF</name>
<organism evidence="2 3">
    <name type="scientific">Thermococcus cleftensis (strain DSM 27260 / KACC 17922 / CL1)</name>
    <dbReference type="NCBI Taxonomy" id="163003"/>
    <lineage>
        <taxon>Archaea</taxon>
        <taxon>Methanobacteriati</taxon>
        <taxon>Methanobacteriota</taxon>
        <taxon>Thermococci</taxon>
        <taxon>Thermococcales</taxon>
        <taxon>Thermococcaceae</taxon>
        <taxon>Thermococcus</taxon>
    </lineage>
</organism>
<sequence length="371" mass="42014">MRPSVLFWAAAVLYIITAVISKVIYSDLLPPPEAAPLVYALAFLWIMAVFYLRDWKINCLHKSYLYLAVMILVLSPLGWWGFATAVATIVTTRLIVHYEARNIERNPDNARKELRLILTTVVLVLFLVPIFRGAVPILRPETRYSAFRFFYLAAGYFTVVILSLKPDFRIFLLGEAIALVSTFRTIGLAVALAYFLRLVQLRGLGYNIKGRKYMLPAAAMVLIGVFLARYYVTTATYPEWQLGFLETLLYRPGVTYTVYEKLFHLGMPWGERGILFSTDPKGYVGSLFGRNVGYTYTIFGQPAYDFGLFGLIEAAFLGMALQDAERRRPTAVLAVTLMTLMIPIGIDAFFLSAMAFLAYLSVEVDVWKKDR</sequence>
<feature type="transmembrane region" description="Helical" evidence="1">
    <location>
        <begin position="333"/>
        <end position="362"/>
    </location>
</feature>
<protein>
    <recommendedName>
        <fullName evidence="4">Oligosaccharide repeat unit polymerase</fullName>
    </recommendedName>
</protein>
<accession>I3ZSN0</accession>
<dbReference type="Pfam" id="PF01901">
    <property type="entry name" value="O_anti_polymase"/>
    <property type="match status" value="1"/>
</dbReference>
<keyword evidence="1" id="KW-1133">Transmembrane helix</keyword>
<feature type="transmembrane region" description="Helical" evidence="1">
    <location>
        <begin position="170"/>
        <end position="192"/>
    </location>
</feature>
<feature type="transmembrane region" description="Helical" evidence="1">
    <location>
        <begin position="37"/>
        <end position="52"/>
    </location>
</feature>
<evidence type="ECO:0000256" key="1">
    <source>
        <dbReference type="SAM" id="Phobius"/>
    </source>
</evidence>
<dbReference type="InterPro" id="IPR002760">
    <property type="entry name" value="O_anti_polymase"/>
</dbReference>
<dbReference type="STRING" id="163003.CL1_0506"/>
<dbReference type="Proteomes" id="UP000006064">
    <property type="component" value="Chromosome"/>
</dbReference>
<dbReference type="GeneID" id="13038190"/>
<keyword evidence="1" id="KW-0812">Transmembrane</keyword>
<keyword evidence="3" id="KW-1185">Reference proteome</keyword>
<dbReference type="OrthoDB" id="102256at2157"/>
<evidence type="ECO:0000313" key="2">
    <source>
        <dbReference type="EMBL" id="AFL94714.1"/>
    </source>
</evidence>
<reference evidence="2 3" key="1">
    <citation type="journal article" date="2012" name="J. Bacteriol.">
        <title>Complete Genome Sequence of the Hyperthermophilic Archaeon Thermococcus sp. Strain CL1, Isolated from a Paralvinella sp. Polychaete Worm Collected from a Hydrothermal Vent.</title>
        <authorList>
            <person name="Jung J.H."/>
            <person name="Holden J.F."/>
            <person name="Seo D.H."/>
            <person name="Park K.H."/>
            <person name="Shin H."/>
            <person name="Ryu S."/>
            <person name="Lee J.H."/>
            <person name="Park C.S."/>
        </authorList>
    </citation>
    <scope>NUCLEOTIDE SEQUENCE [LARGE SCALE GENOMIC DNA]</scope>
    <source>
        <strain evidence="3">DSM 27260 / KACC 17922 / CL1</strain>
    </source>
</reference>
<evidence type="ECO:0000313" key="3">
    <source>
        <dbReference type="Proteomes" id="UP000006064"/>
    </source>
</evidence>
<feature type="transmembrane region" description="Helical" evidence="1">
    <location>
        <begin position="213"/>
        <end position="232"/>
    </location>
</feature>
<evidence type="ECO:0008006" key="4">
    <source>
        <dbReference type="Google" id="ProtNLM"/>
    </source>
</evidence>
<dbReference type="AlphaFoldDB" id="I3ZSN0"/>
<feature type="transmembrane region" description="Helical" evidence="1">
    <location>
        <begin position="116"/>
        <end position="135"/>
    </location>
</feature>
<gene>
    <name evidence="2" type="ORF">CL1_0506</name>
</gene>
<feature type="transmembrane region" description="Helical" evidence="1">
    <location>
        <begin position="303"/>
        <end position="321"/>
    </location>
</feature>
<proteinExistence type="predicted"/>
<dbReference type="KEGG" id="thm:CL1_0506"/>
<dbReference type="HOGENOM" id="CLU_779923_0_0_2"/>
<dbReference type="EMBL" id="CP003651">
    <property type="protein sequence ID" value="AFL94714.1"/>
    <property type="molecule type" value="Genomic_DNA"/>
</dbReference>
<feature type="transmembrane region" description="Helical" evidence="1">
    <location>
        <begin position="147"/>
        <end position="164"/>
    </location>
</feature>
<keyword evidence="1" id="KW-0472">Membrane</keyword>
<feature type="transmembrane region" description="Helical" evidence="1">
    <location>
        <begin position="64"/>
        <end position="96"/>
    </location>
</feature>